<proteinExistence type="predicted"/>
<dbReference type="EMBL" id="MU394281">
    <property type="protein sequence ID" value="KAI6093100.1"/>
    <property type="molecule type" value="Genomic_DNA"/>
</dbReference>
<reference evidence="1 2" key="1">
    <citation type="journal article" date="2022" name="New Phytol.">
        <title>Ecological generalism drives hyperdiversity of secondary metabolite gene clusters in xylarialean endophytes.</title>
        <authorList>
            <person name="Franco M.E.E."/>
            <person name="Wisecaver J.H."/>
            <person name="Arnold A.E."/>
            <person name="Ju Y.M."/>
            <person name="Slot J.C."/>
            <person name="Ahrendt S."/>
            <person name="Moore L.P."/>
            <person name="Eastman K.E."/>
            <person name="Scott K."/>
            <person name="Konkel Z."/>
            <person name="Mondo S.J."/>
            <person name="Kuo A."/>
            <person name="Hayes R.D."/>
            <person name="Haridas S."/>
            <person name="Andreopoulos B."/>
            <person name="Riley R."/>
            <person name="LaButti K."/>
            <person name="Pangilinan J."/>
            <person name="Lipzen A."/>
            <person name="Amirebrahimi M."/>
            <person name="Yan J."/>
            <person name="Adam C."/>
            <person name="Keymanesh K."/>
            <person name="Ng V."/>
            <person name="Louie K."/>
            <person name="Northen T."/>
            <person name="Drula E."/>
            <person name="Henrissat B."/>
            <person name="Hsieh H.M."/>
            <person name="Youens-Clark K."/>
            <person name="Lutzoni F."/>
            <person name="Miadlikowska J."/>
            <person name="Eastwood D.C."/>
            <person name="Hamelin R.C."/>
            <person name="Grigoriev I.V."/>
            <person name="U'Ren J.M."/>
        </authorList>
    </citation>
    <scope>NUCLEOTIDE SEQUENCE [LARGE SCALE GENOMIC DNA]</scope>
    <source>
        <strain evidence="1 2">ER1909</strain>
    </source>
</reference>
<name>A0ACC0DLL2_9PEZI</name>
<comment type="caution">
    <text evidence="1">The sequence shown here is derived from an EMBL/GenBank/DDBJ whole genome shotgun (WGS) entry which is preliminary data.</text>
</comment>
<accession>A0ACC0DLL2</accession>
<organism evidence="1 2">
    <name type="scientific">Hypoxylon rubiginosum</name>
    <dbReference type="NCBI Taxonomy" id="110542"/>
    <lineage>
        <taxon>Eukaryota</taxon>
        <taxon>Fungi</taxon>
        <taxon>Dikarya</taxon>
        <taxon>Ascomycota</taxon>
        <taxon>Pezizomycotina</taxon>
        <taxon>Sordariomycetes</taxon>
        <taxon>Xylariomycetidae</taxon>
        <taxon>Xylariales</taxon>
        <taxon>Hypoxylaceae</taxon>
        <taxon>Hypoxylon</taxon>
    </lineage>
</organism>
<keyword evidence="2" id="KW-1185">Reference proteome</keyword>
<gene>
    <name evidence="1" type="ORF">F4821DRAFT_253077</name>
</gene>
<dbReference type="Proteomes" id="UP001497680">
    <property type="component" value="Unassembled WGS sequence"/>
</dbReference>
<sequence length="613" mass="66085">MFSLGESIDKAVAKVHALDERINSSTFGRVFRLDGSGHPKTVRGSSFFREIRAGLTTFATMAYIVAVNATVLADSGGTCECPAGTERGCPNDLEYAACQIELKRDLITATAAISGLASIVFGFLTNLPVSLGPGMGLNAYFTYQVVGWHGTGEVPYKIALTAIFVEGFIFMFLALTGMRQWLVRMIPATIKTACGVGIGLFLTEIGLSYSAGIGAITGGFSTPLAIGGCPPEYLDEKGECNSHIMTNPSMWIGIFLGGIFVAFMMAFKVKSAIVIGIGIVSIMSWPRNTSFTYFPYTEAGQERFEFFKQVVAFHPIQSVLNVQQWDLSGTSGAQFALALITFLYVDIIDCTATLYSMAKFCGVVEEDGDFPRSTLAYCTDAIMISISSLFGCSPVTAFIESGAGIAEGGRTGLTAISAGVCFLICLFFAPILASVPPWATGSTLVLVGCLMIRQVININWQYIGDAVPSFVTLAFMPFSYSVAYGLIAGMMVYVVLNTMIWGIVKLTGGRVTPSNWHEKEVYDWGLGSRDLPGWVSYLQRNVLPARFHPDGRKDGVELVDNDSAIHGADTSSRGNSAAEDKEMHGLQEHPHPGVPLHVHIHSQPRDHILPSLD</sequence>
<protein>
    <submittedName>
        <fullName evidence="1">Xanthine/uracil permease family protein-like protein</fullName>
    </submittedName>
</protein>
<evidence type="ECO:0000313" key="2">
    <source>
        <dbReference type="Proteomes" id="UP001497680"/>
    </source>
</evidence>
<evidence type="ECO:0000313" key="1">
    <source>
        <dbReference type="EMBL" id="KAI6093100.1"/>
    </source>
</evidence>